<evidence type="ECO:0008006" key="3">
    <source>
        <dbReference type="Google" id="ProtNLM"/>
    </source>
</evidence>
<evidence type="ECO:0000313" key="1">
    <source>
        <dbReference type="EMBL" id="PHJ39514.1"/>
    </source>
</evidence>
<dbReference type="Proteomes" id="UP000222564">
    <property type="component" value="Unassembled WGS sequence"/>
</dbReference>
<proteinExistence type="predicted"/>
<gene>
    <name evidence="1" type="ORF">P378_02935</name>
</gene>
<sequence>MPTVRINPSSLQVLKQIAKQAEEPMQTILEKAIEMYRRQWFLKKANEAYAALKENTQAWGEEIAERSVWDSTLNDGLGRDW</sequence>
<dbReference type="OrthoDB" id="289339at2"/>
<dbReference type="AlphaFoldDB" id="A0A2C6MI91"/>
<name>A0A2C6MI91_9FIRM</name>
<keyword evidence="2" id="KW-1185">Reference proteome</keyword>
<protein>
    <recommendedName>
        <fullName evidence="3">Toxin-antitoxin system protein</fullName>
    </recommendedName>
</protein>
<dbReference type="RefSeq" id="WP_099082172.1">
    <property type="nucleotide sequence ID" value="NZ_AWQQ01000018.1"/>
</dbReference>
<dbReference type="EMBL" id="AWQQ01000018">
    <property type="protein sequence ID" value="PHJ39514.1"/>
    <property type="molecule type" value="Genomic_DNA"/>
</dbReference>
<accession>A0A2C6MI91</accession>
<evidence type="ECO:0000313" key="2">
    <source>
        <dbReference type="Proteomes" id="UP000222564"/>
    </source>
</evidence>
<organism evidence="1 2">
    <name type="scientific">Desulforamulus profundi</name>
    <dbReference type="NCBI Taxonomy" id="1383067"/>
    <lineage>
        <taxon>Bacteria</taxon>
        <taxon>Bacillati</taxon>
        <taxon>Bacillota</taxon>
        <taxon>Clostridia</taxon>
        <taxon>Eubacteriales</taxon>
        <taxon>Peptococcaceae</taxon>
        <taxon>Desulforamulus</taxon>
    </lineage>
</organism>
<comment type="caution">
    <text evidence="1">The sequence shown here is derived from an EMBL/GenBank/DDBJ whole genome shotgun (WGS) entry which is preliminary data.</text>
</comment>
<reference evidence="1 2" key="1">
    <citation type="submission" date="2013-09" db="EMBL/GenBank/DDBJ databases">
        <title>Biodegradation of hydrocarbons in the deep terrestrial subsurface : characterization of a microbial consortium composed of two Desulfotomaculum species originating from a deep geological formation.</title>
        <authorList>
            <person name="Aullo T."/>
            <person name="Berlendis S."/>
            <person name="Lascourreges J.-F."/>
            <person name="Dessort D."/>
            <person name="Saint-Laurent S."/>
            <person name="Schraauwers B."/>
            <person name="Mas J."/>
            <person name="Magot M."/>
            <person name="Ranchou-Peyruse A."/>
        </authorList>
    </citation>
    <scope>NUCLEOTIDE SEQUENCE [LARGE SCALE GENOMIC DNA]</scope>
    <source>
        <strain evidence="1 2">Bs107</strain>
    </source>
</reference>